<dbReference type="STRING" id="1391654.AKJ09_02933"/>
<proteinExistence type="predicted"/>
<dbReference type="EMBL" id="CP012333">
    <property type="protein sequence ID" value="AKU96269.1"/>
    <property type="molecule type" value="Genomic_DNA"/>
</dbReference>
<evidence type="ECO:0000256" key="1">
    <source>
        <dbReference type="SAM" id="MobiDB-lite"/>
    </source>
</evidence>
<feature type="compositionally biased region" description="Basic and acidic residues" evidence="1">
    <location>
        <begin position="8"/>
        <end position="24"/>
    </location>
</feature>
<dbReference type="KEGG" id="llu:AKJ09_02933"/>
<feature type="region of interest" description="Disordered" evidence="1">
    <location>
        <begin position="288"/>
        <end position="377"/>
    </location>
</feature>
<dbReference type="AlphaFoldDB" id="A0A0K1PT28"/>
<protein>
    <submittedName>
        <fullName evidence="2">Uncharacterized protein</fullName>
    </submittedName>
</protein>
<feature type="region of interest" description="Disordered" evidence="1">
    <location>
        <begin position="216"/>
        <end position="235"/>
    </location>
</feature>
<accession>A0A0K1PT28</accession>
<feature type="region of interest" description="Disordered" evidence="1">
    <location>
        <begin position="246"/>
        <end position="273"/>
    </location>
</feature>
<feature type="compositionally biased region" description="Pro residues" evidence="1">
    <location>
        <begin position="248"/>
        <end position="266"/>
    </location>
</feature>
<feature type="region of interest" description="Disordered" evidence="1">
    <location>
        <begin position="1"/>
        <end position="24"/>
    </location>
</feature>
<feature type="compositionally biased region" description="Low complexity" evidence="1">
    <location>
        <begin position="216"/>
        <end position="229"/>
    </location>
</feature>
<keyword evidence="3" id="KW-1185">Reference proteome</keyword>
<evidence type="ECO:0000313" key="2">
    <source>
        <dbReference type="EMBL" id="AKU96269.1"/>
    </source>
</evidence>
<reference evidence="2 3" key="1">
    <citation type="submission" date="2015-08" db="EMBL/GenBank/DDBJ databases">
        <authorList>
            <person name="Babu N.S."/>
            <person name="Beckwith C.J."/>
            <person name="Beseler K.G."/>
            <person name="Brison A."/>
            <person name="Carone J.V."/>
            <person name="Caskin T.P."/>
            <person name="Diamond M."/>
            <person name="Durham M.E."/>
            <person name="Foxe J.M."/>
            <person name="Go M."/>
            <person name="Henderson B.A."/>
            <person name="Jones I.B."/>
            <person name="McGettigan J.A."/>
            <person name="Micheletti S.J."/>
            <person name="Nasrallah M.E."/>
            <person name="Ortiz D."/>
            <person name="Piller C.R."/>
            <person name="Privatt S.R."/>
            <person name="Schneider S.L."/>
            <person name="Sharp S."/>
            <person name="Smith T.C."/>
            <person name="Stanton J.D."/>
            <person name="Ullery H.E."/>
            <person name="Wilson R.J."/>
            <person name="Serrano M.G."/>
            <person name="Buck G."/>
            <person name="Lee V."/>
            <person name="Wang Y."/>
            <person name="Carvalho R."/>
            <person name="Voegtly L."/>
            <person name="Shi R."/>
            <person name="Duckworth R."/>
            <person name="Johnson A."/>
            <person name="Loviza R."/>
            <person name="Walstead R."/>
            <person name="Shah Z."/>
            <person name="Kiflezghi M."/>
            <person name="Wade K."/>
            <person name="Ball S.L."/>
            <person name="Bradley K.W."/>
            <person name="Asai D.J."/>
            <person name="Bowman C.A."/>
            <person name="Russell D.A."/>
            <person name="Pope W.H."/>
            <person name="Jacobs-Sera D."/>
            <person name="Hendrix R.W."/>
            <person name="Hatfull G.F."/>
        </authorList>
    </citation>
    <scope>NUCLEOTIDE SEQUENCE [LARGE SCALE GENOMIC DNA]</scope>
    <source>
        <strain evidence="2 3">DSM 27648</strain>
    </source>
</reference>
<dbReference type="Proteomes" id="UP000064967">
    <property type="component" value="Chromosome"/>
</dbReference>
<feature type="compositionally biased region" description="Low complexity" evidence="1">
    <location>
        <begin position="315"/>
        <end position="330"/>
    </location>
</feature>
<gene>
    <name evidence="2" type="ORF">AKJ09_02933</name>
</gene>
<dbReference type="PRINTS" id="PR01217">
    <property type="entry name" value="PRICHEXTENSN"/>
</dbReference>
<name>A0A0K1PT28_9BACT</name>
<sequence>MVGHGRPSKQDEHERREQNVDTKEQEVAIGELEERVDRLRVLYEQYFLGFEKLEPMVPRKDVDRRFAVLRKEQIRNTALRFKFNVVTQKYNTYSMYWVRICRQIEEGTYKRDVRRAKQRFGEDAPSADASVEVDLTDFELDGDDLDAVLAEADAAAVAYERAALDTVPPAVTRSLQPAQHPASVVIQNPRGVVERAPAPAQTPAAATRVARPYTPAAPLAGQPARVPAPAALPPGAKPRVVVRRAGEAPPPNQAPARAPAPAPAPPTSSAASTGRYPVAQQYASDPLIDATPMTAPSPPARAPNLSPARQPGPTPSSAARVPVAPVARPVPISPPRQADGQGVPPRGAPIPEGQRPQIRPRAPLPLPSQGQRPKKDE</sequence>
<evidence type="ECO:0000313" key="3">
    <source>
        <dbReference type="Proteomes" id="UP000064967"/>
    </source>
</evidence>
<organism evidence="2 3">
    <name type="scientific">Labilithrix luteola</name>
    <dbReference type="NCBI Taxonomy" id="1391654"/>
    <lineage>
        <taxon>Bacteria</taxon>
        <taxon>Pseudomonadati</taxon>
        <taxon>Myxococcota</taxon>
        <taxon>Polyangia</taxon>
        <taxon>Polyangiales</taxon>
        <taxon>Labilitrichaceae</taxon>
        <taxon>Labilithrix</taxon>
    </lineage>
</organism>